<dbReference type="InterPro" id="IPR002857">
    <property type="entry name" value="Znf_CXXC"/>
</dbReference>
<dbReference type="PANTHER" id="PTHR13419">
    <property type="entry name" value="ZINC FINGER-CONTAINING"/>
    <property type="match status" value="1"/>
</dbReference>
<dbReference type="GO" id="GO:0005634">
    <property type="term" value="C:nucleus"/>
    <property type="evidence" value="ECO:0007669"/>
    <property type="project" value="TreeGrafter"/>
</dbReference>
<dbReference type="Pfam" id="PF02008">
    <property type="entry name" value="zf-CXXC"/>
    <property type="match status" value="1"/>
</dbReference>
<evidence type="ECO:0000313" key="10">
    <source>
        <dbReference type="EMBL" id="CAD7004779.1"/>
    </source>
</evidence>
<dbReference type="PROSITE" id="PS51058">
    <property type="entry name" value="ZF_CXXC"/>
    <property type="match status" value="1"/>
</dbReference>
<evidence type="ECO:0000256" key="8">
    <source>
        <dbReference type="SAM" id="MobiDB-lite"/>
    </source>
</evidence>
<feature type="domain" description="CXXC-type" evidence="9">
    <location>
        <begin position="41"/>
        <end position="81"/>
    </location>
</feature>
<dbReference type="AlphaFoldDB" id="A0A811UZX1"/>
<evidence type="ECO:0000313" key="11">
    <source>
        <dbReference type="Proteomes" id="UP000606786"/>
    </source>
</evidence>
<organism evidence="10 11">
    <name type="scientific">Ceratitis capitata</name>
    <name type="common">Mediterranean fruit fly</name>
    <name type="synonym">Tephritis capitata</name>
    <dbReference type="NCBI Taxonomy" id="7213"/>
    <lineage>
        <taxon>Eukaryota</taxon>
        <taxon>Metazoa</taxon>
        <taxon>Ecdysozoa</taxon>
        <taxon>Arthropoda</taxon>
        <taxon>Hexapoda</taxon>
        <taxon>Insecta</taxon>
        <taxon>Pterygota</taxon>
        <taxon>Neoptera</taxon>
        <taxon>Endopterygota</taxon>
        <taxon>Diptera</taxon>
        <taxon>Brachycera</taxon>
        <taxon>Muscomorpha</taxon>
        <taxon>Tephritoidea</taxon>
        <taxon>Tephritidae</taxon>
        <taxon>Ceratitis</taxon>
        <taxon>Ceratitis</taxon>
    </lineage>
</organism>
<evidence type="ECO:0000256" key="6">
    <source>
        <dbReference type="ARBA" id="ARBA00023125"/>
    </source>
</evidence>
<sequence>MDVDPSNPGQVDAVSSTANFKSPLSALGMGDSNDTNGDKQSKKKRKRCGECIGCQRKDNCGECAPCRNDKSHQICKQRRCEKLTEKKMHALEDPHTHTEMHTTKGEDNLKVP</sequence>
<accession>A0A811UZX1</accession>
<gene>
    <name evidence="10" type="ORF">CCAP1982_LOCUS13169</name>
</gene>
<proteinExistence type="predicted"/>
<feature type="compositionally biased region" description="Polar residues" evidence="8">
    <location>
        <begin position="7"/>
        <end position="22"/>
    </location>
</feature>
<keyword evidence="3" id="KW-0479">Metal-binding</keyword>
<name>A0A811UZX1_CERCA</name>
<keyword evidence="5" id="KW-0862">Zinc</keyword>
<evidence type="ECO:0000256" key="5">
    <source>
        <dbReference type="ARBA" id="ARBA00022833"/>
    </source>
</evidence>
<dbReference type="GO" id="GO:0008270">
    <property type="term" value="F:zinc ion binding"/>
    <property type="evidence" value="ECO:0007669"/>
    <property type="project" value="UniProtKB-KW"/>
</dbReference>
<keyword evidence="11" id="KW-1185">Reference proteome</keyword>
<comment type="subcellular location">
    <subcellularLocation>
        <location evidence="1">Cytoplasm</location>
    </subcellularLocation>
</comment>
<dbReference type="GO" id="GO:0005737">
    <property type="term" value="C:cytoplasm"/>
    <property type="evidence" value="ECO:0007669"/>
    <property type="project" value="UniProtKB-SubCell"/>
</dbReference>
<dbReference type="PANTHER" id="PTHR13419:SF0">
    <property type="entry name" value="CXXC-TYPE DOMAIN-CONTAINING PROTEIN"/>
    <property type="match status" value="1"/>
</dbReference>
<dbReference type="OrthoDB" id="8854879at2759"/>
<dbReference type="Proteomes" id="UP000606786">
    <property type="component" value="Unassembled WGS sequence"/>
</dbReference>
<evidence type="ECO:0000256" key="3">
    <source>
        <dbReference type="ARBA" id="ARBA00022723"/>
    </source>
</evidence>
<feature type="region of interest" description="Disordered" evidence="8">
    <location>
        <begin position="91"/>
        <end position="112"/>
    </location>
</feature>
<keyword evidence="4 7" id="KW-0863">Zinc-finger</keyword>
<keyword evidence="6" id="KW-0238">DNA-binding</keyword>
<dbReference type="InterPro" id="IPR040388">
    <property type="entry name" value="CXXC4/CXXC5"/>
</dbReference>
<evidence type="ECO:0000256" key="1">
    <source>
        <dbReference type="ARBA" id="ARBA00004496"/>
    </source>
</evidence>
<keyword evidence="2" id="KW-0963">Cytoplasm</keyword>
<feature type="region of interest" description="Disordered" evidence="8">
    <location>
        <begin position="1"/>
        <end position="47"/>
    </location>
</feature>
<protein>
    <submittedName>
        <fullName evidence="10">(Mediterranean fruit fly) hypothetical protein</fullName>
    </submittedName>
</protein>
<dbReference type="EMBL" id="CAJHJT010000034">
    <property type="protein sequence ID" value="CAD7004779.1"/>
    <property type="molecule type" value="Genomic_DNA"/>
</dbReference>
<reference evidence="10" key="1">
    <citation type="submission" date="2020-11" db="EMBL/GenBank/DDBJ databases">
        <authorList>
            <person name="Whitehead M."/>
        </authorList>
    </citation>
    <scope>NUCLEOTIDE SEQUENCE</scope>
    <source>
        <strain evidence="10">EGII</strain>
    </source>
</reference>
<evidence type="ECO:0000256" key="4">
    <source>
        <dbReference type="ARBA" id="ARBA00022771"/>
    </source>
</evidence>
<evidence type="ECO:0000256" key="2">
    <source>
        <dbReference type="ARBA" id="ARBA00022490"/>
    </source>
</evidence>
<comment type="caution">
    <text evidence="10">The sequence shown here is derived from an EMBL/GenBank/DDBJ whole genome shotgun (WGS) entry which is preliminary data.</text>
</comment>
<dbReference type="GO" id="GO:0008327">
    <property type="term" value="F:methyl-CpG binding"/>
    <property type="evidence" value="ECO:0007669"/>
    <property type="project" value="TreeGrafter"/>
</dbReference>
<evidence type="ECO:0000256" key="7">
    <source>
        <dbReference type="PROSITE-ProRule" id="PRU00509"/>
    </source>
</evidence>
<evidence type="ECO:0000259" key="9">
    <source>
        <dbReference type="PROSITE" id="PS51058"/>
    </source>
</evidence>